<protein>
    <submittedName>
        <fullName evidence="2">Uncharacterized protein</fullName>
    </submittedName>
</protein>
<accession>A0ABQ6LT72</accession>
<evidence type="ECO:0000313" key="2">
    <source>
        <dbReference type="EMBL" id="GMG85259.1"/>
    </source>
</evidence>
<feature type="compositionally biased region" description="Pro residues" evidence="1">
    <location>
        <begin position="184"/>
        <end position="196"/>
    </location>
</feature>
<evidence type="ECO:0000313" key="3">
    <source>
        <dbReference type="Proteomes" id="UP001239909"/>
    </source>
</evidence>
<dbReference type="Proteomes" id="UP001239909">
    <property type="component" value="Unassembled WGS sequence"/>
</dbReference>
<keyword evidence="3" id="KW-1185">Reference proteome</keyword>
<proteinExistence type="predicted"/>
<sequence length="225" mass="23439">MRLAALALPPDPARRGGAPASLAAAAMPQAVAAEASLSVPPPEGPDVSQLPLTAMRLRPGGGFDCSWFAMSGQQPLPEALALEAASTEIPADPRLCGLHVALRRGSLLELEARLDPPDSPGLRLALRRDGSPDPVTLWIDHARLTAPARLELVLHGTGEGAVRLSFALLPEGAAGSAGTGRQPLPAPGPAPQPETPTDPWAQIRQNPAPRLPQGGFPEGWNDLRR</sequence>
<gene>
    <name evidence="2" type="ORF">LNKW23_44770</name>
</gene>
<dbReference type="EMBL" id="BSYI01000057">
    <property type="protein sequence ID" value="GMG85259.1"/>
    <property type="molecule type" value="Genomic_DNA"/>
</dbReference>
<reference evidence="2 3" key="1">
    <citation type="submission" date="2023-04" db="EMBL/GenBank/DDBJ databases">
        <title>Marinoamorphus aggregata gen. nov., sp. Nov., isolate from tissue of brittle star Ophioplocus japonicus.</title>
        <authorList>
            <person name="Kawano K."/>
            <person name="Sawayama S."/>
            <person name="Nakagawa S."/>
        </authorList>
    </citation>
    <scope>NUCLEOTIDE SEQUENCE [LARGE SCALE GENOMIC DNA]</scope>
    <source>
        <strain evidence="2 3">NKW23</strain>
    </source>
</reference>
<name>A0ABQ6LT72_9RHOB</name>
<organism evidence="2 3">
    <name type="scientific">Paralimibaculum aggregatum</name>
    <dbReference type="NCBI Taxonomy" id="3036245"/>
    <lineage>
        <taxon>Bacteria</taxon>
        <taxon>Pseudomonadati</taxon>
        <taxon>Pseudomonadota</taxon>
        <taxon>Alphaproteobacteria</taxon>
        <taxon>Rhodobacterales</taxon>
        <taxon>Paracoccaceae</taxon>
        <taxon>Paralimibaculum</taxon>
    </lineage>
</organism>
<evidence type="ECO:0000256" key="1">
    <source>
        <dbReference type="SAM" id="MobiDB-lite"/>
    </source>
</evidence>
<comment type="caution">
    <text evidence="2">The sequence shown here is derived from an EMBL/GenBank/DDBJ whole genome shotgun (WGS) entry which is preliminary data.</text>
</comment>
<feature type="region of interest" description="Disordered" evidence="1">
    <location>
        <begin position="174"/>
        <end position="225"/>
    </location>
</feature>
<feature type="region of interest" description="Disordered" evidence="1">
    <location>
        <begin position="1"/>
        <end position="21"/>
    </location>
</feature>